<dbReference type="GO" id="GO:0003677">
    <property type="term" value="F:DNA binding"/>
    <property type="evidence" value="ECO:0007669"/>
    <property type="project" value="UniProtKB-KW"/>
</dbReference>
<comment type="subcellular location">
    <subcellularLocation>
        <location evidence="1">Nucleus</location>
    </subcellularLocation>
</comment>
<sequence length="157" mass="18556">MQGSHFGITDIIIFAAYTCTGRGMMKKLGLQTEDHDLRHGQQPMFFYTQRRKKGDGEDVNSEKVDGFWKIIRADISVKEDGQIIGLKNRLEFSGNHRSGTQWRMNEYRFNQNEEKSNITEVDMWVVCRTYMYRSKDDVEAWDEDWYFSSDDEEIKLS</sequence>
<protein>
    <recommendedName>
        <fullName evidence="6">NAC domain-containing protein</fullName>
    </recommendedName>
</protein>
<evidence type="ECO:0000256" key="5">
    <source>
        <dbReference type="ARBA" id="ARBA00023242"/>
    </source>
</evidence>
<keyword evidence="3" id="KW-0238">DNA-binding</keyword>
<feature type="domain" description="NAC" evidence="6">
    <location>
        <begin position="1"/>
        <end position="132"/>
    </location>
</feature>
<keyword evidence="4" id="KW-0804">Transcription</keyword>
<evidence type="ECO:0000256" key="2">
    <source>
        <dbReference type="ARBA" id="ARBA00023015"/>
    </source>
</evidence>
<dbReference type="EMBL" id="JAEACU010000007">
    <property type="protein sequence ID" value="KAH7521610.1"/>
    <property type="molecule type" value="Genomic_DNA"/>
</dbReference>
<evidence type="ECO:0000313" key="7">
    <source>
        <dbReference type="EMBL" id="KAH7521610.1"/>
    </source>
</evidence>
<dbReference type="Pfam" id="PF02365">
    <property type="entry name" value="NAM"/>
    <property type="match status" value="1"/>
</dbReference>
<dbReference type="SUPFAM" id="SSF101941">
    <property type="entry name" value="NAC domain"/>
    <property type="match status" value="1"/>
</dbReference>
<gene>
    <name evidence="7" type="ORF">FEM48_Zijuj07G0051400</name>
</gene>
<evidence type="ECO:0000313" key="8">
    <source>
        <dbReference type="Proteomes" id="UP000813462"/>
    </source>
</evidence>
<reference evidence="7" key="1">
    <citation type="journal article" date="2021" name="Front. Plant Sci.">
        <title>Chromosome-Scale Genome Assembly for Chinese Sour Jujube and Insights Into Its Genome Evolution and Domestication Signature.</title>
        <authorList>
            <person name="Shen L.-Y."/>
            <person name="Luo H."/>
            <person name="Wang X.-L."/>
            <person name="Wang X.-M."/>
            <person name="Qiu X.-J."/>
            <person name="Liu H."/>
            <person name="Zhou S.-S."/>
            <person name="Jia K.-H."/>
            <person name="Nie S."/>
            <person name="Bao Y.-T."/>
            <person name="Zhang R.-G."/>
            <person name="Yun Q.-Z."/>
            <person name="Chai Y.-H."/>
            <person name="Lu J.-Y."/>
            <person name="Li Y."/>
            <person name="Zhao S.-W."/>
            <person name="Mao J.-F."/>
            <person name="Jia S.-G."/>
            <person name="Mao Y.-M."/>
        </authorList>
    </citation>
    <scope>NUCLEOTIDE SEQUENCE</scope>
    <source>
        <strain evidence="7">AT0</strain>
        <tissue evidence="7">Leaf</tissue>
    </source>
</reference>
<dbReference type="Proteomes" id="UP000813462">
    <property type="component" value="Unassembled WGS sequence"/>
</dbReference>
<dbReference type="InterPro" id="IPR003441">
    <property type="entry name" value="NAC-dom"/>
</dbReference>
<dbReference type="PANTHER" id="PTHR31989">
    <property type="entry name" value="NAC DOMAIN-CONTAINING PROTEIN 82-RELATED"/>
    <property type="match status" value="1"/>
</dbReference>
<dbReference type="Gene3D" id="2.170.150.80">
    <property type="entry name" value="NAC domain"/>
    <property type="match status" value="1"/>
</dbReference>
<keyword evidence="2" id="KW-0805">Transcription regulation</keyword>
<dbReference type="AlphaFoldDB" id="A0A978V2M7"/>
<dbReference type="PROSITE" id="PS51005">
    <property type="entry name" value="NAC"/>
    <property type="match status" value="1"/>
</dbReference>
<evidence type="ECO:0000256" key="3">
    <source>
        <dbReference type="ARBA" id="ARBA00023125"/>
    </source>
</evidence>
<keyword evidence="5" id="KW-0539">Nucleus</keyword>
<name>A0A978V2M7_ZIZJJ</name>
<evidence type="ECO:0000256" key="1">
    <source>
        <dbReference type="ARBA" id="ARBA00004123"/>
    </source>
</evidence>
<dbReference type="GO" id="GO:0005634">
    <property type="term" value="C:nucleus"/>
    <property type="evidence" value="ECO:0007669"/>
    <property type="project" value="UniProtKB-SubCell"/>
</dbReference>
<accession>A0A978V2M7</accession>
<dbReference type="InterPro" id="IPR036093">
    <property type="entry name" value="NAC_dom_sf"/>
</dbReference>
<organism evidence="7 8">
    <name type="scientific">Ziziphus jujuba var. spinosa</name>
    <dbReference type="NCBI Taxonomy" id="714518"/>
    <lineage>
        <taxon>Eukaryota</taxon>
        <taxon>Viridiplantae</taxon>
        <taxon>Streptophyta</taxon>
        <taxon>Embryophyta</taxon>
        <taxon>Tracheophyta</taxon>
        <taxon>Spermatophyta</taxon>
        <taxon>Magnoliopsida</taxon>
        <taxon>eudicotyledons</taxon>
        <taxon>Gunneridae</taxon>
        <taxon>Pentapetalae</taxon>
        <taxon>rosids</taxon>
        <taxon>fabids</taxon>
        <taxon>Rosales</taxon>
        <taxon>Rhamnaceae</taxon>
        <taxon>Paliureae</taxon>
        <taxon>Ziziphus</taxon>
    </lineage>
</organism>
<comment type="caution">
    <text evidence="7">The sequence shown here is derived from an EMBL/GenBank/DDBJ whole genome shotgun (WGS) entry which is preliminary data.</text>
</comment>
<proteinExistence type="predicted"/>
<dbReference type="GO" id="GO:0006355">
    <property type="term" value="P:regulation of DNA-templated transcription"/>
    <property type="evidence" value="ECO:0007669"/>
    <property type="project" value="InterPro"/>
</dbReference>
<evidence type="ECO:0000256" key="4">
    <source>
        <dbReference type="ARBA" id="ARBA00023163"/>
    </source>
</evidence>
<evidence type="ECO:0000259" key="6">
    <source>
        <dbReference type="PROSITE" id="PS51005"/>
    </source>
</evidence>